<protein>
    <recommendedName>
        <fullName evidence="4">L1 transposable element RRM domain-containing protein</fullName>
    </recommendedName>
</protein>
<feature type="compositionally biased region" description="Polar residues" evidence="1">
    <location>
        <begin position="298"/>
        <end position="307"/>
    </location>
</feature>
<dbReference type="EMBL" id="JANPWB010000016">
    <property type="protein sequence ID" value="KAJ1080804.1"/>
    <property type="molecule type" value="Genomic_DNA"/>
</dbReference>
<dbReference type="InterPro" id="IPR042566">
    <property type="entry name" value="L1_C"/>
</dbReference>
<evidence type="ECO:0000256" key="1">
    <source>
        <dbReference type="SAM" id="MobiDB-lite"/>
    </source>
</evidence>
<dbReference type="Gene3D" id="3.30.70.1820">
    <property type="entry name" value="L1 transposable element, RRM domain"/>
    <property type="match status" value="1"/>
</dbReference>
<dbReference type="Gene3D" id="3.30.250.20">
    <property type="entry name" value="L1 transposable element, C-terminal domain"/>
    <property type="match status" value="1"/>
</dbReference>
<gene>
    <name evidence="2" type="ORF">NDU88_000993</name>
</gene>
<comment type="caution">
    <text evidence="2">The sequence shown here is derived from an EMBL/GenBank/DDBJ whole genome shotgun (WGS) entry which is preliminary data.</text>
</comment>
<dbReference type="Proteomes" id="UP001066276">
    <property type="component" value="Chromosome 12"/>
</dbReference>
<accession>A0AAV7KRF9</accession>
<evidence type="ECO:0008006" key="4">
    <source>
        <dbReference type="Google" id="ProtNLM"/>
    </source>
</evidence>
<dbReference type="AlphaFoldDB" id="A0AAV7KRF9"/>
<evidence type="ECO:0000313" key="3">
    <source>
        <dbReference type="Proteomes" id="UP001066276"/>
    </source>
</evidence>
<feature type="region of interest" description="Disordered" evidence="1">
    <location>
        <begin position="298"/>
        <end position="332"/>
    </location>
</feature>
<keyword evidence="3" id="KW-1185">Reference proteome</keyword>
<organism evidence="2 3">
    <name type="scientific">Pleurodeles waltl</name>
    <name type="common">Iberian ribbed newt</name>
    <dbReference type="NCBI Taxonomy" id="8319"/>
    <lineage>
        <taxon>Eukaryota</taxon>
        <taxon>Metazoa</taxon>
        <taxon>Chordata</taxon>
        <taxon>Craniata</taxon>
        <taxon>Vertebrata</taxon>
        <taxon>Euteleostomi</taxon>
        <taxon>Amphibia</taxon>
        <taxon>Batrachia</taxon>
        <taxon>Caudata</taxon>
        <taxon>Salamandroidea</taxon>
        <taxon>Salamandridae</taxon>
        <taxon>Pleurodelinae</taxon>
        <taxon>Pleurodeles</taxon>
    </lineage>
</organism>
<dbReference type="PANTHER" id="PTHR11505">
    <property type="entry name" value="L1 TRANSPOSABLE ELEMENT-RELATED"/>
    <property type="match status" value="1"/>
</dbReference>
<name>A0AAV7KRF9_PLEWA</name>
<sequence length="419" mass="46915">MPRGKTAGKISGKPARQLLFSEALRQQKHPSAEVPLPPPCCSMVDATQGTTMDRILQEISDVSRKLEGMDSAMVVLTAETRFTCLDIAGFQSQISGLNQQVATVETQVASWTDRDQELLHLCSKLIDLEDRNHRNNVRLLGFPEGIEGTDLFSFLRETQPKLTEITFDPPLEFQRTHRLGPKRQKGSGRPRPIIVCLLRHMQARQLLQAARMHGPFRLGVLEIRLSADFSKETAERRKAFLALRTQLRHLDGKFGLFEPARMWITKNGESRNFYDPADLRAFLDGLHDQSYIMEMTPQTPLDTQDSPAGTGHAEPASDSEGRYITDPQTRGRDLDRLTKTYDDRGQIRMQRGETDQGGLGRRVASPPLAWGPLIGHQSSIGLGSRPADIHSYAYEGWSPVELTVANMEKYSSGRVLSVT</sequence>
<reference evidence="2" key="1">
    <citation type="journal article" date="2022" name="bioRxiv">
        <title>Sequencing and chromosome-scale assembly of the giantPleurodeles waltlgenome.</title>
        <authorList>
            <person name="Brown T."/>
            <person name="Elewa A."/>
            <person name="Iarovenko S."/>
            <person name="Subramanian E."/>
            <person name="Araus A.J."/>
            <person name="Petzold A."/>
            <person name="Susuki M."/>
            <person name="Suzuki K.-i.T."/>
            <person name="Hayashi T."/>
            <person name="Toyoda A."/>
            <person name="Oliveira C."/>
            <person name="Osipova E."/>
            <person name="Leigh N.D."/>
            <person name="Simon A."/>
            <person name="Yun M.H."/>
        </authorList>
    </citation>
    <scope>NUCLEOTIDE SEQUENCE</scope>
    <source>
        <strain evidence="2">20211129_DDA</strain>
        <tissue evidence="2">Liver</tissue>
    </source>
</reference>
<proteinExistence type="predicted"/>
<feature type="compositionally biased region" description="Basic and acidic residues" evidence="1">
    <location>
        <begin position="319"/>
        <end position="332"/>
    </location>
</feature>
<evidence type="ECO:0000313" key="2">
    <source>
        <dbReference type="EMBL" id="KAJ1080804.1"/>
    </source>
</evidence>
<dbReference type="InterPro" id="IPR004244">
    <property type="entry name" value="Transposase_22"/>
</dbReference>